<proteinExistence type="predicted"/>
<organism evidence="2 3">
    <name type="scientific">Desulfovibrio desulfuricans</name>
    <dbReference type="NCBI Taxonomy" id="876"/>
    <lineage>
        <taxon>Bacteria</taxon>
        <taxon>Pseudomonadati</taxon>
        <taxon>Thermodesulfobacteriota</taxon>
        <taxon>Desulfovibrionia</taxon>
        <taxon>Desulfovibrionales</taxon>
        <taxon>Desulfovibrionaceae</taxon>
        <taxon>Desulfovibrio</taxon>
    </lineage>
</organism>
<dbReference type="RefSeq" id="WP_136399837.1">
    <property type="nucleotide sequence ID" value="NZ_CP036295.1"/>
</dbReference>
<dbReference type="EMBL" id="CP036295">
    <property type="protein sequence ID" value="QCC85692.1"/>
    <property type="molecule type" value="Genomic_DNA"/>
</dbReference>
<accession>A0A4P7UQ47</accession>
<dbReference type="Gene3D" id="2.60.120.10">
    <property type="entry name" value="Jelly Rolls"/>
    <property type="match status" value="1"/>
</dbReference>
<gene>
    <name evidence="2" type="ORF">DDIC_07345</name>
</gene>
<dbReference type="OrthoDB" id="9802489at2"/>
<dbReference type="SUPFAM" id="SSF51182">
    <property type="entry name" value="RmlC-like cupins"/>
    <property type="match status" value="1"/>
</dbReference>
<dbReference type="Pfam" id="PF07883">
    <property type="entry name" value="Cupin_2"/>
    <property type="match status" value="1"/>
</dbReference>
<protein>
    <submittedName>
        <fullName evidence="2">Cupin domain-containing protein</fullName>
    </submittedName>
</protein>
<dbReference type="PANTHER" id="PTHR43698:SF1">
    <property type="entry name" value="BLL4564 PROTEIN"/>
    <property type="match status" value="1"/>
</dbReference>
<dbReference type="Proteomes" id="UP000297065">
    <property type="component" value="Chromosome"/>
</dbReference>
<dbReference type="InterPro" id="IPR013096">
    <property type="entry name" value="Cupin_2"/>
</dbReference>
<dbReference type="InterPro" id="IPR014710">
    <property type="entry name" value="RmlC-like_jellyroll"/>
</dbReference>
<evidence type="ECO:0000259" key="1">
    <source>
        <dbReference type="Pfam" id="PF07883"/>
    </source>
</evidence>
<reference evidence="2 3" key="1">
    <citation type="submission" date="2019-02" db="EMBL/GenBank/DDBJ databases">
        <title>Complete Genome Sequence of Desulfovibrio desulfuricans IC1, a Sulfonate Utilizing Anaerobe.</title>
        <authorList>
            <person name="Day L.A."/>
            <person name="De Leon K.B."/>
            <person name="Wall J.D."/>
        </authorList>
    </citation>
    <scope>NUCLEOTIDE SEQUENCE [LARGE SCALE GENOMIC DNA]</scope>
    <source>
        <strain evidence="2 3">IC1</strain>
    </source>
</reference>
<dbReference type="InterPro" id="IPR047263">
    <property type="entry name" value="HNL-like_cupin"/>
</dbReference>
<sequence length="133" mass="14190">MDKLPITSVFAAGSKLESSNFSGDAWLNMLVPAGEALPVANVTFAPGCRNNWHAHQGGQVLLVTAGRGYYQEWGKPARQLLPGDAVNIPAHVKHWHGAAKDSGLAHIAIEIDPQKGPAAWMEPVAADVYNSLK</sequence>
<dbReference type="InterPro" id="IPR011051">
    <property type="entry name" value="RmlC_Cupin_sf"/>
</dbReference>
<dbReference type="AlphaFoldDB" id="A0A4P7UQ47"/>
<dbReference type="CDD" id="cd02233">
    <property type="entry name" value="cupin_HNL-like"/>
    <property type="match status" value="1"/>
</dbReference>
<feature type="domain" description="Cupin type-2" evidence="1">
    <location>
        <begin position="42"/>
        <end position="102"/>
    </location>
</feature>
<name>A0A4P7UQ47_DESDE</name>
<evidence type="ECO:0000313" key="2">
    <source>
        <dbReference type="EMBL" id="QCC85692.1"/>
    </source>
</evidence>
<dbReference type="PANTHER" id="PTHR43698">
    <property type="entry name" value="RIBD C-TERMINAL DOMAIN CONTAINING PROTEIN"/>
    <property type="match status" value="1"/>
</dbReference>
<evidence type="ECO:0000313" key="3">
    <source>
        <dbReference type="Proteomes" id="UP000297065"/>
    </source>
</evidence>